<feature type="transmembrane region" description="Helical" evidence="8">
    <location>
        <begin position="350"/>
        <end position="372"/>
    </location>
</feature>
<proteinExistence type="inferred from homology"/>
<dbReference type="Proteomes" id="UP000887226">
    <property type="component" value="Unassembled WGS sequence"/>
</dbReference>
<evidence type="ECO:0000256" key="8">
    <source>
        <dbReference type="SAM" id="Phobius"/>
    </source>
</evidence>
<evidence type="ECO:0000313" key="11">
    <source>
        <dbReference type="Proteomes" id="UP000887226"/>
    </source>
</evidence>
<dbReference type="Pfam" id="PF07690">
    <property type="entry name" value="MFS_1"/>
    <property type="match status" value="1"/>
</dbReference>
<evidence type="ECO:0000256" key="1">
    <source>
        <dbReference type="ARBA" id="ARBA00004127"/>
    </source>
</evidence>
<dbReference type="PANTHER" id="PTHR23514:SF3">
    <property type="entry name" value="BYPASS OF STOP CODON PROTEIN 6"/>
    <property type="match status" value="1"/>
</dbReference>
<dbReference type="FunFam" id="1.20.1250.20:FF:000308">
    <property type="entry name" value="MFS efflux transporter"/>
    <property type="match status" value="1"/>
</dbReference>
<evidence type="ECO:0000256" key="7">
    <source>
        <dbReference type="SAM" id="MobiDB-lite"/>
    </source>
</evidence>
<feature type="transmembrane region" description="Helical" evidence="8">
    <location>
        <begin position="52"/>
        <end position="68"/>
    </location>
</feature>
<feature type="transmembrane region" description="Helical" evidence="8">
    <location>
        <begin position="415"/>
        <end position="435"/>
    </location>
</feature>
<dbReference type="GO" id="GO:0016020">
    <property type="term" value="C:membrane"/>
    <property type="evidence" value="ECO:0007669"/>
    <property type="project" value="TreeGrafter"/>
</dbReference>
<name>A0A9P7Z8M8_9HELO</name>
<evidence type="ECO:0000256" key="4">
    <source>
        <dbReference type="ARBA" id="ARBA00022692"/>
    </source>
</evidence>
<protein>
    <submittedName>
        <fullName evidence="10">MFS transporter-like protein</fullName>
    </submittedName>
</protein>
<feature type="transmembrane region" description="Helical" evidence="8">
    <location>
        <begin position="384"/>
        <end position="403"/>
    </location>
</feature>
<evidence type="ECO:0000259" key="9">
    <source>
        <dbReference type="PROSITE" id="PS50850"/>
    </source>
</evidence>
<keyword evidence="6 8" id="KW-0472">Membrane</keyword>
<evidence type="ECO:0000256" key="3">
    <source>
        <dbReference type="ARBA" id="ARBA00022448"/>
    </source>
</evidence>
<feature type="transmembrane region" description="Helical" evidence="8">
    <location>
        <begin position="326"/>
        <end position="344"/>
    </location>
</feature>
<dbReference type="PANTHER" id="PTHR23514">
    <property type="entry name" value="BYPASS OF STOP CODON PROTEIN 6"/>
    <property type="match status" value="1"/>
</dbReference>
<feature type="transmembrane region" description="Helical" evidence="8">
    <location>
        <begin position="209"/>
        <end position="229"/>
    </location>
</feature>
<feature type="transmembrane region" description="Helical" evidence="8">
    <location>
        <begin position="259"/>
        <end position="282"/>
    </location>
</feature>
<dbReference type="AlphaFoldDB" id="A0A9P7Z8M8"/>
<accession>A0A9P7Z8M8</accession>
<keyword evidence="3" id="KW-0813">Transport</keyword>
<dbReference type="EMBL" id="MU253787">
    <property type="protein sequence ID" value="KAG9246950.1"/>
    <property type="molecule type" value="Genomic_DNA"/>
</dbReference>
<dbReference type="GO" id="GO:0022857">
    <property type="term" value="F:transmembrane transporter activity"/>
    <property type="evidence" value="ECO:0007669"/>
    <property type="project" value="InterPro"/>
</dbReference>
<dbReference type="FunFam" id="1.20.1250.20:FF:000286">
    <property type="entry name" value="MFS efflux transporter"/>
    <property type="match status" value="1"/>
</dbReference>
<dbReference type="InterPro" id="IPR036259">
    <property type="entry name" value="MFS_trans_sf"/>
</dbReference>
<feature type="compositionally biased region" description="Basic and acidic residues" evidence="7">
    <location>
        <begin position="10"/>
        <end position="29"/>
    </location>
</feature>
<keyword evidence="11" id="KW-1185">Reference proteome</keyword>
<comment type="caution">
    <text evidence="10">The sequence shown here is derived from an EMBL/GenBank/DDBJ whole genome shotgun (WGS) entry which is preliminary data.</text>
</comment>
<dbReference type="GO" id="GO:0012505">
    <property type="term" value="C:endomembrane system"/>
    <property type="evidence" value="ECO:0007669"/>
    <property type="project" value="UniProtKB-SubCell"/>
</dbReference>
<keyword evidence="5 8" id="KW-1133">Transmembrane helix</keyword>
<feature type="transmembrane region" description="Helical" evidence="8">
    <location>
        <begin position="88"/>
        <end position="108"/>
    </location>
</feature>
<evidence type="ECO:0000313" key="10">
    <source>
        <dbReference type="EMBL" id="KAG9246950.1"/>
    </source>
</evidence>
<comment type="similarity">
    <text evidence="2">Belongs to the major facilitator superfamily.</text>
</comment>
<dbReference type="Gene3D" id="1.20.1250.20">
    <property type="entry name" value="MFS general substrate transporter like domains"/>
    <property type="match status" value="2"/>
</dbReference>
<reference evidence="10" key="1">
    <citation type="journal article" date="2021" name="IMA Fungus">
        <title>Genomic characterization of three marine fungi, including Emericellopsis atlantica sp. nov. with signatures of a generalist lifestyle and marine biomass degradation.</title>
        <authorList>
            <person name="Hagestad O.C."/>
            <person name="Hou L."/>
            <person name="Andersen J.H."/>
            <person name="Hansen E.H."/>
            <person name="Altermark B."/>
            <person name="Li C."/>
            <person name="Kuhnert E."/>
            <person name="Cox R.J."/>
            <person name="Crous P.W."/>
            <person name="Spatafora J.W."/>
            <person name="Lail K."/>
            <person name="Amirebrahimi M."/>
            <person name="Lipzen A."/>
            <person name="Pangilinan J."/>
            <person name="Andreopoulos W."/>
            <person name="Hayes R.D."/>
            <person name="Ng V."/>
            <person name="Grigoriev I.V."/>
            <person name="Jackson S.A."/>
            <person name="Sutton T.D.S."/>
            <person name="Dobson A.D.W."/>
            <person name="Rama T."/>
        </authorList>
    </citation>
    <scope>NUCLEOTIDE SEQUENCE</scope>
    <source>
        <strain evidence="10">TRa3180A</strain>
    </source>
</reference>
<dbReference type="InterPro" id="IPR051788">
    <property type="entry name" value="MFS_Transporter"/>
</dbReference>
<dbReference type="SUPFAM" id="SSF103473">
    <property type="entry name" value="MFS general substrate transporter"/>
    <property type="match status" value="1"/>
</dbReference>
<dbReference type="PROSITE" id="PS50850">
    <property type="entry name" value="MFS"/>
    <property type="match status" value="1"/>
</dbReference>
<dbReference type="InterPro" id="IPR011701">
    <property type="entry name" value="MFS"/>
</dbReference>
<feature type="region of interest" description="Disordered" evidence="7">
    <location>
        <begin position="1"/>
        <end position="31"/>
    </location>
</feature>
<organism evidence="10 11">
    <name type="scientific">Calycina marina</name>
    <dbReference type="NCBI Taxonomy" id="1763456"/>
    <lineage>
        <taxon>Eukaryota</taxon>
        <taxon>Fungi</taxon>
        <taxon>Dikarya</taxon>
        <taxon>Ascomycota</taxon>
        <taxon>Pezizomycotina</taxon>
        <taxon>Leotiomycetes</taxon>
        <taxon>Helotiales</taxon>
        <taxon>Pezizellaceae</taxon>
        <taxon>Calycina</taxon>
    </lineage>
</organism>
<comment type="subcellular location">
    <subcellularLocation>
        <location evidence="1">Endomembrane system</location>
        <topology evidence="1">Multi-pass membrane protein</topology>
    </subcellularLocation>
</comment>
<gene>
    <name evidence="10" type="ORF">BJ878DRAFT_436256</name>
</gene>
<keyword evidence="4 8" id="KW-0812">Transmembrane</keyword>
<evidence type="ECO:0000256" key="2">
    <source>
        <dbReference type="ARBA" id="ARBA00008335"/>
    </source>
</evidence>
<evidence type="ECO:0000256" key="5">
    <source>
        <dbReference type="ARBA" id="ARBA00022989"/>
    </source>
</evidence>
<evidence type="ECO:0000256" key="6">
    <source>
        <dbReference type="ARBA" id="ARBA00023136"/>
    </source>
</evidence>
<feature type="domain" description="Major facilitator superfamily (MFS) profile" evidence="9">
    <location>
        <begin position="55"/>
        <end position="440"/>
    </location>
</feature>
<feature type="transmembrane region" description="Helical" evidence="8">
    <location>
        <begin position="294"/>
        <end position="314"/>
    </location>
</feature>
<sequence>MQTANSATNEPHKLSEERIQHDDMEKSQEEEVMTTDCSIEEKLQEWNSPRINIYRVFATFYSFFIFGMNDGAYGALMPYLEEYYHIDYTIVSLVFLALFSGYTVACVVNNATHVKFGQRGVAVVAPGCHLLTYLVLIFHPPYPVLIIFFTVVGFGNGLMDGAWCAWVGNMVSANEVSGFLQASYALGATVSPLISTAMVSKYGLPWWSFYYIMVGGSFLELIVSSWAFWKQTGRVYQEENPRDPSSSTGRTRQALQTQLTWILAFFAFACVGVEVSLGGWIVTFMIKVRNASSFHAGVSSTGFWAGMTLGRMGLSFLTARLGEFKSVVFYLSISAVLELVFWLVPSFVASSIAVGLMGVSLGPLFPTSIVVATKLLPRDLHIGSIGFATAFGGAGGAFLPFLIGVIAENRGVEKALHLVILALIVVLGMLWACLLRFGQKQGKLVEGCSRDEAVEHGDV</sequence>
<dbReference type="OrthoDB" id="413079at2759"/>
<dbReference type="InterPro" id="IPR020846">
    <property type="entry name" value="MFS_dom"/>
</dbReference>